<keyword evidence="2" id="KW-0677">Repeat</keyword>
<dbReference type="SMART" id="SM00355">
    <property type="entry name" value="ZnF_C2H2"/>
    <property type="match status" value="36"/>
</dbReference>
<feature type="domain" description="C2H2-type" evidence="7">
    <location>
        <begin position="2086"/>
        <end position="2113"/>
    </location>
</feature>
<feature type="compositionally biased region" description="Basic and acidic residues" evidence="6">
    <location>
        <begin position="2462"/>
        <end position="2472"/>
    </location>
</feature>
<feature type="compositionally biased region" description="Basic and acidic residues" evidence="6">
    <location>
        <begin position="2601"/>
        <end position="2624"/>
    </location>
</feature>
<feature type="compositionally biased region" description="Polar residues" evidence="6">
    <location>
        <begin position="541"/>
        <end position="552"/>
    </location>
</feature>
<keyword evidence="1" id="KW-0479">Metal-binding</keyword>
<feature type="domain" description="C2H2-type" evidence="7">
    <location>
        <begin position="31"/>
        <end position="54"/>
    </location>
</feature>
<feature type="compositionally biased region" description="Polar residues" evidence="6">
    <location>
        <begin position="2591"/>
        <end position="2600"/>
    </location>
</feature>
<feature type="region of interest" description="Disordered" evidence="6">
    <location>
        <begin position="2169"/>
        <end position="2215"/>
    </location>
</feature>
<feature type="compositionally biased region" description="Basic and acidic residues" evidence="6">
    <location>
        <begin position="1478"/>
        <end position="1492"/>
    </location>
</feature>
<dbReference type="PaxDb" id="8030-ENSSSAP00000115363"/>
<feature type="compositionally biased region" description="Basic and acidic residues" evidence="6">
    <location>
        <begin position="2683"/>
        <end position="2711"/>
    </location>
</feature>
<dbReference type="InterPro" id="IPR036236">
    <property type="entry name" value="Znf_C2H2_sf"/>
</dbReference>
<evidence type="ECO:0000256" key="3">
    <source>
        <dbReference type="ARBA" id="ARBA00022771"/>
    </source>
</evidence>
<dbReference type="InterPro" id="IPR057831">
    <property type="entry name" value="Znf_C2H2_ZNF462_1st"/>
</dbReference>
<feature type="region of interest" description="Disordered" evidence="6">
    <location>
        <begin position="2062"/>
        <end position="2085"/>
    </location>
</feature>
<dbReference type="Pfam" id="PF23075">
    <property type="entry name" value="zf-C2H2_ZNF462_11"/>
    <property type="match status" value="2"/>
</dbReference>
<dbReference type="InterPro" id="IPR013087">
    <property type="entry name" value="Znf_C2H2_type"/>
</dbReference>
<evidence type="ECO:0000313" key="9">
    <source>
        <dbReference type="RefSeq" id="XP_014016063.2"/>
    </source>
</evidence>
<dbReference type="Proteomes" id="UP001652741">
    <property type="component" value="Chromosome ssa20"/>
</dbReference>
<evidence type="ECO:0000256" key="4">
    <source>
        <dbReference type="ARBA" id="ARBA00022833"/>
    </source>
</evidence>
<feature type="compositionally biased region" description="Basic and acidic residues" evidence="6">
    <location>
        <begin position="553"/>
        <end position="571"/>
    </location>
</feature>
<feature type="domain" description="C2H2-type" evidence="7">
    <location>
        <begin position="2142"/>
        <end position="2170"/>
    </location>
</feature>
<dbReference type="RefSeq" id="XP_014016063.2">
    <property type="nucleotide sequence ID" value="XM_014160588.2"/>
</dbReference>
<dbReference type="GO" id="GO:0045944">
    <property type="term" value="P:positive regulation of transcription by RNA polymerase II"/>
    <property type="evidence" value="ECO:0007669"/>
    <property type="project" value="TreeGrafter"/>
</dbReference>
<feature type="region of interest" description="Disordered" evidence="6">
    <location>
        <begin position="327"/>
        <end position="354"/>
    </location>
</feature>
<evidence type="ECO:0000256" key="2">
    <source>
        <dbReference type="ARBA" id="ARBA00022737"/>
    </source>
</evidence>
<evidence type="ECO:0000313" key="8">
    <source>
        <dbReference type="Proteomes" id="UP001652741"/>
    </source>
</evidence>
<evidence type="ECO:0000256" key="5">
    <source>
        <dbReference type="PROSITE-ProRule" id="PRU00042"/>
    </source>
</evidence>
<feature type="region of interest" description="Disordered" evidence="6">
    <location>
        <begin position="1"/>
        <end position="28"/>
    </location>
</feature>
<protein>
    <submittedName>
        <fullName evidence="9">Zinc finger protein 462 isoform X1</fullName>
    </submittedName>
</protein>
<dbReference type="GO" id="GO:0005634">
    <property type="term" value="C:nucleus"/>
    <property type="evidence" value="ECO:0007669"/>
    <property type="project" value="TreeGrafter"/>
</dbReference>
<feature type="region of interest" description="Disordered" evidence="6">
    <location>
        <begin position="1838"/>
        <end position="1858"/>
    </location>
</feature>
<evidence type="ECO:0000256" key="6">
    <source>
        <dbReference type="SAM" id="MobiDB-lite"/>
    </source>
</evidence>
<dbReference type="GO" id="GO:0008270">
    <property type="term" value="F:zinc ion binding"/>
    <property type="evidence" value="ECO:0007669"/>
    <property type="project" value="UniProtKB-KW"/>
</dbReference>
<gene>
    <name evidence="9" type="primary">LOC106580032</name>
</gene>
<dbReference type="Pfam" id="PF23225">
    <property type="entry name" value="zf-C2H2_7th_ZNF462"/>
    <property type="match status" value="10"/>
</dbReference>
<proteinExistence type="predicted"/>
<feature type="compositionally biased region" description="Basic and acidic residues" evidence="6">
    <location>
        <begin position="2479"/>
        <end position="2555"/>
    </location>
</feature>
<dbReference type="KEGG" id="sasa:106580032"/>
<reference evidence="9" key="1">
    <citation type="submission" date="2025-08" db="UniProtKB">
        <authorList>
            <consortium name="RefSeq"/>
        </authorList>
    </citation>
    <scope>IDENTIFICATION</scope>
</reference>
<feature type="compositionally biased region" description="Basic and acidic residues" evidence="6">
    <location>
        <begin position="2719"/>
        <end position="2737"/>
    </location>
</feature>
<dbReference type="STRING" id="8030.ENSSSAP00000115363"/>
<dbReference type="InterPro" id="IPR050688">
    <property type="entry name" value="Zinc_finger/UBP_domain"/>
</dbReference>
<dbReference type="InterPro" id="IPR059058">
    <property type="entry name" value="Znf-C2H2_ZNF462"/>
</dbReference>
<feature type="region of interest" description="Disordered" evidence="6">
    <location>
        <begin position="2449"/>
        <end position="2624"/>
    </location>
</feature>
<feature type="domain" description="C2H2-type" evidence="7">
    <location>
        <begin position="2762"/>
        <end position="2786"/>
    </location>
</feature>
<dbReference type="PROSITE" id="PS00028">
    <property type="entry name" value="ZINC_FINGER_C2H2_1"/>
    <property type="match status" value="9"/>
</dbReference>
<dbReference type="PANTHER" id="PTHR24403:SF109">
    <property type="entry name" value="ZINC FINGER PROTEIN 845-LIKE"/>
    <property type="match status" value="1"/>
</dbReference>
<feature type="compositionally biased region" description="Basic and acidic residues" evidence="6">
    <location>
        <begin position="2182"/>
        <end position="2192"/>
    </location>
</feature>
<dbReference type="GeneID" id="106580032"/>
<organism evidence="8 9">
    <name type="scientific">Salmo salar</name>
    <name type="common">Atlantic salmon</name>
    <dbReference type="NCBI Taxonomy" id="8030"/>
    <lineage>
        <taxon>Eukaryota</taxon>
        <taxon>Metazoa</taxon>
        <taxon>Chordata</taxon>
        <taxon>Craniata</taxon>
        <taxon>Vertebrata</taxon>
        <taxon>Euteleostomi</taxon>
        <taxon>Actinopterygii</taxon>
        <taxon>Neopterygii</taxon>
        <taxon>Teleostei</taxon>
        <taxon>Protacanthopterygii</taxon>
        <taxon>Salmoniformes</taxon>
        <taxon>Salmonidae</taxon>
        <taxon>Salmoninae</taxon>
        <taxon>Salmo</taxon>
    </lineage>
</organism>
<feature type="region of interest" description="Disordered" evidence="6">
    <location>
        <begin position="1892"/>
        <end position="1918"/>
    </location>
</feature>
<feature type="region of interest" description="Disordered" evidence="6">
    <location>
        <begin position="1473"/>
        <end position="1492"/>
    </location>
</feature>
<sequence length="2786" mass="316825">MEEDSGHLDKSDQMTQGQPGSQQSVSPSQSFQCNHCVLLFKSKYFLLEHMKKVHGVDVDPSQSEGSSTPSESSTPPHSSTHYNSSKKVFSCRHCVFMSSSWTVIIKHEKTYHKVPVRGPGKGGTLKTQKRYLRGKRLNAKVSLPGKKNHKNVSARQLKKGAVGRVNSKSTLKTINIPSSSLLLKNLQTQVGSSGNCSKFRVAPGSSAHESSLNSLQLKMSTLPRPSRARDVTVMSDAPFHSYDQDNGKGVSKVTDERFNSESEQMGSHCCSLCNFSATWLEDLHTHQRSKHSYLFYSMGSSLLDKTVTEQRNLKPETYNGMSLTEPLAKTTKKRTHDDTRLSPAKKNIKTSPESTVIQSKLSGGTAFTFEVSEDEEEGNAWGTELDASGNEMEDQLANGESGDNPKKLYRCKHCDYSHKSSRSVSTHYQRMHPYIRYDFQYIMNPDDWTATFRCLECPVDFAAPDDLKQHYRDHHPEAPNVFMMRSDQLDLVYKCFACPFTISNGKYLKPHYKNKHPKLKMTNPLMYCSFTTKPSEHEPSKSQYLGQTSSLRNAEDVSPERSPTPHKETVDITHTPSKACSASMGVDVELYHCKHCVFSNKSVVVMLVHYQKRHPKAGLTIDSIKQASLATSRKPKDETQVSSENMVLEPFKLPEVKAPNISLSRPDVAQEDAENMFFCQHCNYGNLTVRGVLNHQRSRHRDLKASVEQIHLHTAEVRSQCKTSQGIVIVSPSTPLQNDVAQEDVLKPFKLPEVKSPNTSPPISNASQADVESPYFCQFCDYCNPTVRGIMNHQKLKHSTRKSTAESIIKHTAVIRSSSNVRGVLNHQMSSHSHLKVTADNVVKHTAEVHGQCEKPQFTGFDSSNSSLKSTDENEVADLFFCQYCNYGNPSVAGVLNHQKLRHRYLQISTNQILQYTSELRSQKSTSQSAGFGAPNSSLLRSDVGNEAGNLFFCQFCNYGDPSMSGIFNHQKRRHGELKTTPDDIFRHTAEVRGQMKTSEESKRVNSTNSSHILPLPLVTEEAVLFCQLCNYSNPTMSGVMDHQRKRHPDLKATHKQILEYTAAMILAQSGKSPHSSFLTSEVFQEELEKFFCQYCDYSNSTVRGILNHQNKMHGDLDTNAAQILRHTVVVQGQTKQSQSKAVHSPNSPHILSRPLLKDEVVDMFFCQLCNYSNPTVIGVLNHQRKRHLDMKLTAKQILEYTATVMGKSQPVREDTLNSSQEEEGKLFYCQHCDYDNPTVRGVLNHQKLRHSDLPATADQVVRYTTIVRSPPKKLITQQPKKSSVKVSQSRTQKAAPLRSLKCRKCAYITPHIYLLKRHLRNNHQEKAPITTIMRWAYQDGHLQAGYHCEWCVCSHTEAKGLLRHYRQRHPDKNTGLESIILRLHVGPKTRSKTIKPNTERNVKHENITLRFGEVPKTSPSFNSGEGDTKVYPCRACSFKATSMGGIGSHYRVVHPWSVKEDGSVLDVISSRQTQEPGVHEEQAVHETSRSSETHMCPVCSGEFNTLHGMFTHCGKKHPEYDMKVHEQPDVHETSKPSQRCRCPVCSGEFNTLHGMFTHCGKKHPEYDMKVHEQPDVHETSKPSQRCRCPVCSGEFNTLHGMLTHCGKKHPEYDPSTCEKEPESSTGDGTLVFKCSICPYVNSRSHGVLTHCQMRHPATKARTERLEQEIVHFSDPDECVKVRSGKRIGLAGFQCNMCPVIHAKFKKLKAHYEMDHKRSASNMFKPALKQSAAIKKQLLSKYRGSQTSIAQAAILKNRKTVIVKCHLCKYFCTTKKGLARHLRINHSTVAPIEDKEFSYKCALCSYTTLICKYLAAHYRRQHDNAAFNNHFIPAFRPHRIPPTSPHHKASLSQETKSPGEKRNCSLCFFQCLSEKGMVSHYVICHPGVSHSMHKSSELRPINTLHSPPKPRNRQRQQKPVCKLFDPQCEKGSALRPVECKKCVKLFFNSNLLLSIHYTNFHNEDFKRDFTILSKTSEIGTEFYRCGYCNLQIQGSADLGSHLDHHNEEFQTLENGQKRKQHLSEPPIKTKSVTHERQELPDVLTAVESDSHWIVTKVESVATGMDPMGSPSPVPSTTEPEGGSAGEECKHCGRTFMSLKGLRSHERSHAATAALKRLDNVPHQQKQMFDRHIRHRPGTIKPFHCGLCRYRTTILSLLKNHLLKVHGAEYPSKNLPSSVTGSQDKEHTLRANEEAPNLPEPQEGNHMSDDSEETDLTEKPVYLEPPDVQRQLNHYRQVAQASRHPAQQATATTQDALFVCEFCIYTSTHIKSMRRHYINRHNGKRLVRCKDCSFFTGFRKKLDMHIETAHASSATEAPKDLRCPLCLYHTKNKNCMIDHILLHREEPVAPIEVRRPRLSRYLQGLVFRCHKCTFTSSSDEKLHLHMLIKHDDIKPYKCRLCYFDFTQLSELEAHLCDKHQVVRNHELVGQVHLEELETRLGRVNREKEMKCDQELGNEEDKEEINKHGEKQGLEEEEENADKLRNKEKEETNHRYSEKQQVLEEGENIEKLGKEEEKDQEETNRRLKETQGLKEGDTVEEKRLEKKGENIAPKKYEFQGYENKGNVEEKSMDCEENQGQQDEVNKDGDNEVSENSAQSSEFYESHDFSYEENKEEQYEECHGELEHEDKEMVEEQFMDFEEENREPGEMDIGEQNDQYHEMPVLKNEACNYHEMPVLENEEGKEETHRNPSEKQEHEEVVVKNDSLKPECNTKQEQGSVEDQKSEENPMSDDKQDHENGNTSAPKDASATLRIIPSTRNENALSCKLCGRTLMNSTDLERHVMRHGL</sequence>
<name>A0A1S3NKX7_SALSA</name>
<dbReference type="PROSITE" id="PS50157">
    <property type="entry name" value="ZINC_FINGER_C2H2_2"/>
    <property type="match status" value="6"/>
</dbReference>
<keyword evidence="4" id="KW-0862">Zinc</keyword>
<feature type="domain" description="C2H2-type" evidence="7">
    <location>
        <begin position="1301"/>
        <end position="1329"/>
    </location>
</feature>
<accession>A0A1S3NKX7</accession>
<dbReference type="SUPFAM" id="SSF57667">
    <property type="entry name" value="beta-beta-alpha zinc fingers"/>
    <property type="match status" value="1"/>
</dbReference>
<dbReference type="InterPro" id="IPR059059">
    <property type="entry name" value="Znf-C2H2_7th_ZNF462"/>
</dbReference>
<evidence type="ECO:0000259" key="7">
    <source>
        <dbReference type="PROSITE" id="PS50157"/>
    </source>
</evidence>
<dbReference type="Gene3D" id="3.30.160.60">
    <property type="entry name" value="Classic Zinc Finger"/>
    <property type="match status" value="7"/>
</dbReference>
<keyword evidence="8" id="KW-1185">Reference proteome</keyword>
<dbReference type="Pfam" id="PF23077">
    <property type="entry name" value="zf-C2H2_ZNF462_1st"/>
    <property type="match status" value="1"/>
</dbReference>
<dbReference type="PANTHER" id="PTHR24403">
    <property type="entry name" value="ZINC FINGER PROTEIN"/>
    <property type="match status" value="1"/>
</dbReference>
<feature type="region of interest" description="Disordered" evidence="6">
    <location>
        <begin position="533"/>
        <end position="571"/>
    </location>
</feature>
<keyword evidence="3 5" id="KW-0863">Zinc-finger</keyword>
<feature type="region of interest" description="Disordered" evidence="6">
    <location>
        <begin position="2671"/>
        <end position="2754"/>
    </location>
</feature>
<evidence type="ECO:0000256" key="1">
    <source>
        <dbReference type="ARBA" id="ARBA00022723"/>
    </source>
</evidence>
<feature type="compositionally biased region" description="Low complexity" evidence="6">
    <location>
        <begin position="16"/>
        <end position="28"/>
    </location>
</feature>
<feature type="region of interest" description="Disordered" evidence="6">
    <location>
        <begin position="57"/>
        <end position="84"/>
    </location>
</feature>
<feature type="compositionally biased region" description="Low complexity" evidence="6">
    <location>
        <begin position="60"/>
        <end position="84"/>
    </location>
</feature>
<feature type="compositionally biased region" description="Basic and acidic residues" evidence="6">
    <location>
        <begin position="1"/>
        <end position="12"/>
    </location>
</feature>
<feature type="domain" description="C2H2-type" evidence="7">
    <location>
        <begin position="452"/>
        <end position="479"/>
    </location>
</feature>